<evidence type="ECO:0000256" key="1">
    <source>
        <dbReference type="ARBA" id="ARBA00004496"/>
    </source>
</evidence>
<gene>
    <name evidence="8" type="ORF">GH754_01225</name>
</gene>
<evidence type="ECO:0000259" key="7">
    <source>
        <dbReference type="PROSITE" id="PS51094"/>
    </source>
</evidence>
<keyword evidence="2" id="KW-0813">Transport</keyword>
<proteinExistence type="predicted"/>
<reference evidence="8 9" key="1">
    <citation type="submission" date="2019-11" db="EMBL/GenBank/DDBJ databases">
        <authorList>
            <person name="Li J."/>
        </authorList>
    </citation>
    <scope>NUCLEOTIDE SEQUENCE [LARGE SCALE GENOMIC DNA]</scope>
    <source>
        <strain evidence="8 9">J4</strain>
    </source>
</reference>
<dbReference type="InterPro" id="IPR016152">
    <property type="entry name" value="PTrfase/Anion_transptr"/>
</dbReference>
<dbReference type="GO" id="GO:0016301">
    <property type="term" value="F:kinase activity"/>
    <property type="evidence" value="ECO:0007669"/>
    <property type="project" value="UniProtKB-KW"/>
</dbReference>
<comment type="subcellular location">
    <subcellularLocation>
        <location evidence="1">Cytoplasm</location>
    </subcellularLocation>
</comment>
<dbReference type="InterPro" id="IPR002178">
    <property type="entry name" value="PTS_EIIA_type-2_dom"/>
</dbReference>
<dbReference type="InterPro" id="IPR051351">
    <property type="entry name" value="Ascorbate-PTS_EIIA_comp"/>
</dbReference>
<comment type="caution">
    <text evidence="8">The sequence shown here is derived from an EMBL/GenBank/DDBJ whole genome shotgun (WGS) entry which is preliminary data.</text>
</comment>
<dbReference type="RefSeq" id="WP_153726908.1">
    <property type="nucleotide sequence ID" value="NZ_WJNH01000001.1"/>
</dbReference>
<evidence type="ECO:0000256" key="6">
    <source>
        <dbReference type="ARBA" id="ARBA00022777"/>
    </source>
</evidence>
<evidence type="ECO:0000256" key="5">
    <source>
        <dbReference type="ARBA" id="ARBA00022683"/>
    </source>
</evidence>
<name>A0A6G1X1Y1_9BACI</name>
<keyword evidence="9" id="KW-1185">Reference proteome</keyword>
<evidence type="ECO:0000256" key="2">
    <source>
        <dbReference type="ARBA" id="ARBA00022448"/>
    </source>
</evidence>
<dbReference type="AlphaFoldDB" id="A0A6G1X1Y1"/>
<dbReference type="OrthoDB" id="369398at2"/>
<feature type="domain" description="PTS EIIA type-2" evidence="7">
    <location>
        <begin position="2"/>
        <end position="145"/>
    </location>
</feature>
<dbReference type="Proteomes" id="UP000480185">
    <property type="component" value="Unassembled WGS sequence"/>
</dbReference>
<keyword evidence="3" id="KW-0963">Cytoplasm</keyword>
<protein>
    <submittedName>
        <fullName evidence="8">PTS sugar transporter subunit IIA</fullName>
    </submittedName>
</protein>
<keyword evidence="5" id="KW-0598">Phosphotransferase system</keyword>
<evidence type="ECO:0000256" key="3">
    <source>
        <dbReference type="ARBA" id="ARBA00022490"/>
    </source>
</evidence>
<organism evidence="8 9">
    <name type="scientific">Salinibacillus xinjiangensis</name>
    <dbReference type="NCBI Taxonomy" id="1229268"/>
    <lineage>
        <taxon>Bacteria</taxon>
        <taxon>Bacillati</taxon>
        <taxon>Bacillota</taxon>
        <taxon>Bacilli</taxon>
        <taxon>Bacillales</taxon>
        <taxon>Bacillaceae</taxon>
        <taxon>Salinibacillus</taxon>
    </lineage>
</organism>
<keyword evidence="8" id="KW-0762">Sugar transport</keyword>
<evidence type="ECO:0000313" key="9">
    <source>
        <dbReference type="Proteomes" id="UP000480185"/>
    </source>
</evidence>
<keyword evidence="6" id="KW-0418">Kinase</keyword>
<dbReference type="Gene3D" id="3.40.930.10">
    <property type="entry name" value="Mannitol-specific EII, Chain A"/>
    <property type="match status" value="1"/>
</dbReference>
<dbReference type="PANTHER" id="PTHR36203:SF5">
    <property type="entry name" value="PTS SYSTEM, EIIA COMPONENT"/>
    <property type="match status" value="1"/>
</dbReference>
<sequence length="145" mass="15932">MKFLDKSLVALDVNANSPEEAIRETGKLLYESELVEDSYVEAMVNSFNENGPYFVLAPNIAMPHARPEDGVKEACVSFIRLKEPVRFGHDSNDPVQLVFGLGASSSDEHLSVLQKLMGLLGDPANIDKLLEVNNHDEINHIIGGN</sequence>
<evidence type="ECO:0000313" key="8">
    <source>
        <dbReference type="EMBL" id="MRG84944.1"/>
    </source>
</evidence>
<keyword evidence="4" id="KW-0808">Transferase</keyword>
<dbReference type="GO" id="GO:0009401">
    <property type="term" value="P:phosphoenolpyruvate-dependent sugar phosphotransferase system"/>
    <property type="evidence" value="ECO:0007669"/>
    <property type="project" value="UniProtKB-KW"/>
</dbReference>
<dbReference type="PROSITE" id="PS51094">
    <property type="entry name" value="PTS_EIIA_TYPE_2"/>
    <property type="match status" value="1"/>
</dbReference>
<dbReference type="GO" id="GO:0005737">
    <property type="term" value="C:cytoplasm"/>
    <property type="evidence" value="ECO:0007669"/>
    <property type="project" value="UniProtKB-SubCell"/>
</dbReference>
<dbReference type="CDD" id="cd00211">
    <property type="entry name" value="PTS_IIA_fru"/>
    <property type="match status" value="1"/>
</dbReference>
<dbReference type="SUPFAM" id="SSF55804">
    <property type="entry name" value="Phoshotransferase/anion transport protein"/>
    <property type="match status" value="1"/>
</dbReference>
<dbReference type="EMBL" id="WJNH01000001">
    <property type="protein sequence ID" value="MRG84944.1"/>
    <property type="molecule type" value="Genomic_DNA"/>
</dbReference>
<evidence type="ECO:0000256" key="4">
    <source>
        <dbReference type="ARBA" id="ARBA00022679"/>
    </source>
</evidence>
<accession>A0A6G1X1Y1</accession>
<dbReference type="PROSITE" id="PS00372">
    <property type="entry name" value="PTS_EIIA_TYPE_2_HIS"/>
    <property type="match status" value="1"/>
</dbReference>
<dbReference type="PANTHER" id="PTHR36203">
    <property type="entry name" value="ASCORBATE-SPECIFIC PTS SYSTEM EIIA COMPONENT"/>
    <property type="match status" value="1"/>
</dbReference>
<dbReference type="Pfam" id="PF00359">
    <property type="entry name" value="PTS_EIIA_2"/>
    <property type="match status" value="1"/>
</dbReference>